<feature type="compositionally biased region" description="Polar residues" evidence="2">
    <location>
        <begin position="1270"/>
        <end position="1291"/>
    </location>
</feature>
<feature type="region of interest" description="Disordered" evidence="2">
    <location>
        <begin position="514"/>
        <end position="554"/>
    </location>
</feature>
<evidence type="ECO:0000256" key="1">
    <source>
        <dbReference type="PROSITE-ProRule" id="PRU00135"/>
    </source>
</evidence>
<feature type="region of interest" description="Disordered" evidence="2">
    <location>
        <begin position="1014"/>
        <end position="1038"/>
    </location>
</feature>
<keyword evidence="5" id="KW-1185">Reference proteome</keyword>
<accession>A0A2G5B4G6</accession>
<evidence type="ECO:0000256" key="2">
    <source>
        <dbReference type="SAM" id="MobiDB-lite"/>
    </source>
</evidence>
<evidence type="ECO:0000313" key="5">
    <source>
        <dbReference type="Proteomes" id="UP000242474"/>
    </source>
</evidence>
<dbReference type="OrthoDB" id="28357at2759"/>
<feature type="region of interest" description="Disordered" evidence="2">
    <location>
        <begin position="90"/>
        <end position="115"/>
    </location>
</feature>
<feature type="region of interest" description="Disordered" evidence="2">
    <location>
        <begin position="1169"/>
        <end position="1219"/>
    </location>
</feature>
<proteinExistence type="predicted"/>
<keyword evidence="1" id="KW-0344">Guanine-nucleotide releasing factor</keyword>
<feature type="region of interest" description="Disordered" evidence="2">
    <location>
        <begin position="240"/>
        <end position="277"/>
    </location>
</feature>
<dbReference type="GO" id="GO:0005085">
    <property type="term" value="F:guanyl-nucleotide exchange factor activity"/>
    <property type="evidence" value="ECO:0007669"/>
    <property type="project" value="UniProtKB-KW"/>
</dbReference>
<dbReference type="SUPFAM" id="SSF48366">
    <property type="entry name" value="Ras GEF"/>
    <property type="match status" value="1"/>
</dbReference>
<evidence type="ECO:0000313" key="4">
    <source>
        <dbReference type="EMBL" id="PIA13892.1"/>
    </source>
</evidence>
<feature type="region of interest" description="Disordered" evidence="2">
    <location>
        <begin position="289"/>
        <end position="310"/>
    </location>
</feature>
<feature type="compositionally biased region" description="Low complexity" evidence="2">
    <location>
        <begin position="1014"/>
        <end position="1029"/>
    </location>
</feature>
<feature type="domain" description="N-terminal Ras-GEF" evidence="3">
    <location>
        <begin position="1305"/>
        <end position="1438"/>
    </location>
</feature>
<evidence type="ECO:0000259" key="3">
    <source>
        <dbReference type="PROSITE" id="PS50212"/>
    </source>
</evidence>
<feature type="non-terminal residue" evidence="4">
    <location>
        <position position="1438"/>
    </location>
</feature>
<sequence length="1438" mass="153617">MDSDSEEDRLMLIPAALQSGQTTPSRMSLISEADADGQLIDSCRRTESTHSDMANHVGHSLYLQPHSSEIVRARDSWNTTKEIPAGLTAFPRPKSSNEFHGDSTCDTVSGNNVRQPVDPRVERRKRNQYKRHGSLTLALQQEQLQQRLSGVDLNNESYATSGLRLSSDADPRFSANEDASPMAMPVASFPRAVYRSRGHTAPYAPDPNVPTYVHRPISQNPLSSFTSSRIMSRLRSSSLMSSRTSRIHGVRNETSPFPTSRLRGSYDNGDRHDRSGLFAPVNSARLSHASSNSQQVYARSSHSSARNSGNGMCSATFVRRSYSGDSISAIDAADGCNNRESASAADTDFVFAGSEYSKQHPISESKNKVASSVPESQASVLLDPLQDPMHKLSMECRSSLANPLGPDLIAATEKHGEWLKQDNQPFVSAACRRNNTNDAGEAHCSDAALSAVCPLAGVAASAMSVSAGDDGHPDQLDLEAVVDARCHLPDGLVSHVEVGVKGRMHAQAHSTLCNEGRKHITTSDSDSGKVGKDDSVGAIGHESAASSGSQDQSDMSMCVSGVPCCSTDDETLNAGAGASTYFSLPHYQTAIRHSSQEHKLSTAAPPSLSSASASSTKDLATSALPLDYNALSRIERKREPLAANADSVTIETQRSYIHTQTAEPALSSFDSDAKNNLAEVSVSSVGGEDRYYYRERLVSNPPLNPLPRLPSQMVDAQALADTVLPCTAVITSPIQYSAEQRTEAATESATQTADNTAVCTPVASVTCGSSVQGTADTTKMRGDTASNSFAGTMQDAMIHESPTPCAKLKGEQLDWKLHQPRALEDSELGSATTSNALPYKETTQDNVDMYTNGAADDQHMQSTGLCRERQVNECSAQESDLTRHPTFVFDRSPIFRASALIKVAVSTSQTTSTLGAGSGSGESIAINDLESLDMSASCAPLLTSSLEAGLSSNKKDECRASEEYAHELGVEYKSNKKDIAKDSLQSEDVEAAVATGKVGSRSVFPQPRLSAHPLSQATTLSSAADDSSAFNDAPRSRNSLFPNVVKQQSRCLSVLLQHGPHGGIRRIGSLLITRERGGTAIALLNPAFVEMMDVQPVDSETQMFLKKANIRRRSFSMGPQDSGGDWLSGMPGAIGAPVGASDIKRLAVQGSSGPGMWWPLNDDNCSDEVGYDVHMSSQDGTDAASGAGKLERMGSSSALSGSASRPSTAPRKGSVSSQLRLMVRAESSGNIGSGAIRSNASQASLGTSMQNVPSLGHSQSDVSDMSSSSIHTGRQTSIQSTSNIHTQSSGHNLADVTMRTGSGTITRSIKFISLRLLVNRLASPEGNVDSDLLTDFLNGYRFFAHPIDVMRLIIIRYLNCFATNAAADDVDDSTTEETEDKCFLINGWCNNTRKGAGDEAKQPATSLRGLPPLGKNNGAIVQLRVMNIIKYWIKFHPH</sequence>
<dbReference type="Pfam" id="PF00618">
    <property type="entry name" value="RasGEF_N"/>
    <property type="match status" value="1"/>
</dbReference>
<dbReference type="InterPro" id="IPR000651">
    <property type="entry name" value="Ras-like_Gua-exchang_fac_N"/>
</dbReference>
<feature type="region of interest" description="Disordered" evidence="2">
    <location>
        <begin position="593"/>
        <end position="615"/>
    </location>
</feature>
<feature type="compositionally biased region" description="Polar residues" evidence="2">
    <location>
        <begin position="1246"/>
        <end position="1257"/>
    </location>
</feature>
<feature type="compositionally biased region" description="Low complexity" evidence="2">
    <location>
        <begin position="601"/>
        <end position="615"/>
    </location>
</feature>
<dbReference type="InterPro" id="IPR023578">
    <property type="entry name" value="Ras_GEF_dom_sf"/>
</dbReference>
<feature type="compositionally biased region" description="Polar residues" evidence="2">
    <location>
        <begin position="104"/>
        <end position="114"/>
    </location>
</feature>
<feature type="region of interest" description="Disordered" evidence="2">
    <location>
        <begin position="1246"/>
        <end position="1295"/>
    </location>
</feature>
<protein>
    <recommendedName>
        <fullName evidence="3">N-terminal Ras-GEF domain-containing protein</fullName>
    </recommendedName>
</protein>
<reference evidence="4 5" key="1">
    <citation type="journal article" date="2015" name="Genome Biol. Evol.">
        <title>Phylogenomic analyses indicate that early fungi evolved digesting cell walls of algal ancestors of land plants.</title>
        <authorList>
            <person name="Chang Y."/>
            <person name="Wang S."/>
            <person name="Sekimoto S."/>
            <person name="Aerts A.L."/>
            <person name="Choi C."/>
            <person name="Clum A."/>
            <person name="LaButti K.M."/>
            <person name="Lindquist E.A."/>
            <person name="Yee Ngan C."/>
            <person name="Ohm R.A."/>
            <person name="Salamov A.A."/>
            <person name="Grigoriev I.V."/>
            <person name="Spatafora J.W."/>
            <person name="Berbee M.L."/>
        </authorList>
    </citation>
    <scope>NUCLEOTIDE SEQUENCE [LARGE SCALE GENOMIC DNA]</scope>
    <source>
        <strain evidence="4 5">NRRL 1564</strain>
    </source>
</reference>
<dbReference type="Proteomes" id="UP000242474">
    <property type="component" value="Unassembled WGS sequence"/>
</dbReference>
<gene>
    <name evidence="4" type="ORF">COEREDRAFT_17280</name>
</gene>
<feature type="compositionally biased region" description="Basic and acidic residues" evidence="2">
    <location>
        <begin position="526"/>
        <end position="535"/>
    </location>
</feature>
<dbReference type="EMBL" id="KZ303525">
    <property type="protein sequence ID" value="PIA13892.1"/>
    <property type="molecule type" value="Genomic_DNA"/>
</dbReference>
<feature type="compositionally biased region" description="Low complexity" evidence="2">
    <location>
        <begin position="1258"/>
        <end position="1269"/>
    </location>
</feature>
<dbReference type="PROSITE" id="PS50212">
    <property type="entry name" value="RASGEF_NTER"/>
    <property type="match status" value="1"/>
</dbReference>
<feature type="compositionally biased region" description="Low complexity" evidence="2">
    <location>
        <begin position="1194"/>
        <end position="1204"/>
    </location>
</feature>
<dbReference type="Gene3D" id="1.20.870.10">
    <property type="entry name" value="Son of sevenless (SoS) protein Chain: S domain 1"/>
    <property type="match status" value="1"/>
</dbReference>
<name>A0A2G5B4G6_COERN</name>
<organism evidence="4 5">
    <name type="scientific">Coemansia reversa (strain ATCC 12441 / NRRL 1564)</name>
    <dbReference type="NCBI Taxonomy" id="763665"/>
    <lineage>
        <taxon>Eukaryota</taxon>
        <taxon>Fungi</taxon>
        <taxon>Fungi incertae sedis</taxon>
        <taxon>Zoopagomycota</taxon>
        <taxon>Kickxellomycotina</taxon>
        <taxon>Kickxellomycetes</taxon>
        <taxon>Kickxellales</taxon>
        <taxon>Kickxellaceae</taxon>
        <taxon>Coemansia</taxon>
    </lineage>
</organism>
<feature type="compositionally biased region" description="Low complexity" evidence="2">
    <location>
        <begin position="543"/>
        <end position="554"/>
    </location>
</feature>